<gene>
    <name evidence="2" type="ORF">ACFQPB_22180</name>
</gene>
<organism evidence="2 3">
    <name type="scientific">Hydrogenophaga atypica</name>
    <dbReference type="NCBI Taxonomy" id="249409"/>
    <lineage>
        <taxon>Bacteria</taxon>
        <taxon>Pseudomonadati</taxon>
        <taxon>Pseudomonadota</taxon>
        <taxon>Betaproteobacteria</taxon>
        <taxon>Burkholderiales</taxon>
        <taxon>Comamonadaceae</taxon>
        <taxon>Hydrogenophaga</taxon>
    </lineage>
</organism>
<feature type="transmembrane region" description="Helical" evidence="1">
    <location>
        <begin position="50"/>
        <end position="74"/>
    </location>
</feature>
<keyword evidence="1" id="KW-0472">Membrane</keyword>
<evidence type="ECO:0000313" key="2">
    <source>
        <dbReference type="EMBL" id="MFC7411571.1"/>
    </source>
</evidence>
<proteinExistence type="predicted"/>
<reference evidence="3" key="1">
    <citation type="journal article" date="2019" name="Int. J. Syst. Evol. Microbiol.">
        <title>The Global Catalogue of Microorganisms (GCM) 10K type strain sequencing project: providing services to taxonomists for standard genome sequencing and annotation.</title>
        <authorList>
            <consortium name="The Broad Institute Genomics Platform"/>
            <consortium name="The Broad Institute Genome Sequencing Center for Infectious Disease"/>
            <person name="Wu L."/>
            <person name="Ma J."/>
        </authorList>
    </citation>
    <scope>NUCLEOTIDE SEQUENCE [LARGE SCALE GENOMIC DNA]</scope>
    <source>
        <strain evidence="3">CGMCC 1.12371</strain>
    </source>
</reference>
<protein>
    <submittedName>
        <fullName evidence="2">Uncharacterized protein</fullName>
    </submittedName>
</protein>
<sequence length="80" mass="9010">MQHRSQSIHSPGAQKGLARLWQPRRTLFWLMVAVNLLSTLWGWLLRSDTLNTLGMAVVGVLALSNALAGMWLAWRLLRGD</sequence>
<feature type="transmembrane region" description="Helical" evidence="1">
    <location>
        <begin position="27"/>
        <end position="44"/>
    </location>
</feature>
<dbReference type="Proteomes" id="UP001596501">
    <property type="component" value="Unassembled WGS sequence"/>
</dbReference>
<keyword evidence="1" id="KW-1133">Transmembrane helix</keyword>
<comment type="caution">
    <text evidence="2">The sequence shown here is derived from an EMBL/GenBank/DDBJ whole genome shotgun (WGS) entry which is preliminary data.</text>
</comment>
<evidence type="ECO:0000313" key="3">
    <source>
        <dbReference type="Proteomes" id="UP001596501"/>
    </source>
</evidence>
<accession>A0ABW2QR72</accession>
<keyword evidence="1" id="KW-0812">Transmembrane</keyword>
<dbReference type="RefSeq" id="WP_382198045.1">
    <property type="nucleotide sequence ID" value="NZ_JBHTCA010000037.1"/>
</dbReference>
<dbReference type="EMBL" id="JBHTCA010000037">
    <property type="protein sequence ID" value="MFC7411571.1"/>
    <property type="molecule type" value="Genomic_DNA"/>
</dbReference>
<name>A0ABW2QR72_9BURK</name>
<evidence type="ECO:0000256" key="1">
    <source>
        <dbReference type="SAM" id="Phobius"/>
    </source>
</evidence>
<keyword evidence="3" id="KW-1185">Reference proteome</keyword>